<name>D9PI75_9ZZZZ</name>
<protein>
    <recommendedName>
        <fullName evidence="2">Prevent-host-death family protein</fullName>
    </recommendedName>
</protein>
<proteinExistence type="predicted"/>
<evidence type="ECO:0008006" key="2">
    <source>
        <dbReference type="Google" id="ProtNLM"/>
    </source>
</evidence>
<reference evidence="1" key="1">
    <citation type="submission" date="2010-07" db="EMBL/GenBank/DDBJ databases">
        <authorList>
            <consortium name="CONSOLIDER consortium CSD2007-00005"/>
            <person name="Guazzaroni M.-E."/>
            <person name="Richter M."/>
            <person name="Garcia-Salamanca A."/>
            <person name="Yarza P."/>
            <person name="Ferrer M."/>
        </authorList>
    </citation>
    <scope>NUCLEOTIDE SEQUENCE</scope>
</reference>
<sequence length="70" mass="8234">MNLKEKTIIIPKQLTHGEELIVITRNEYEQLKKHFLELSDAIAKIQKGEKELRTGKTKITHHSLNEIERK</sequence>
<gene>
    <name evidence="1" type="ORF">LDC_1231</name>
</gene>
<dbReference type="EMBL" id="ADZX01000413">
    <property type="protein sequence ID" value="EFK96735.1"/>
    <property type="molecule type" value="Genomic_DNA"/>
</dbReference>
<dbReference type="AlphaFoldDB" id="D9PI75"/>
<comment type="caution">
    <text evidence="1">The sequence shown here is derived from an EMBL/GenBank/DDBJ whole genome shotgun (WGS) entry which is preliminary data.</text>
</comment>
<organism evidence="1">
    <name type="scientific">sediment metagenome</name>
    <dbReference type="NCBI Taxonomy" id="749907"/>
    <lineage>
        <taxon>unclassified sequences</taxon>
        <taxon>metagenomes</taxon>
        <taxon>ecological metagenomes</taxon>
    </lineage>
</organism>
<accession>D9PI75</accession>
<reference evidence="1" key="2">
    <citation type="journal article" date="2011" name="Microb. Ecol.">
        <title>Taxonomic and Functional Metagenomic Profiling of the Microbial Community in the Anoxic Sediment of a Sub-saline Shallow Lake (Laguna de Carrizo, Central Spain).</title>
        <authorList>
            <person name="Ferrer M."/>
            <person name="Guazzaroni M.E."/>
            <person name="Richter M."/>
            <person name="Garcia-Salamanca A."/>
            <person name="Yarza P."/>
            <person name="Suarez-Suarez A."/>
            <person name="Solano J."/>
            <person name="Alcaide M."/>
            <person name="van Dillewijn P."/>
            <person name="Molina-Henares M.A."/>
            <person name="Lopez-Cortes N."/>
            <person name="Al-Ramahi Y."/>
            <person name="Guerrero C."/>
            <person name="Acosta A."/>
            <person name="de Eugenio L.I."/>
            <person name="Martinez V."/>
            <person name="Marques S."/>
            <person name="Rojo F."/>
            <person name="Santero E."/>
            <person name="Genilloud O."/>
            <person name="Perez-Perez J."/>
            <person name="Rossello-Mora R."/>
            <person name="Ramos J.L."/>
        </authorList>
    </citation>
    <scope>NUCLEOTIDE SEQUENCE</scope>
</reference>
<evidence type="ECO:0000313" key="1">
    <source>
        <dbReference type="EMBL" id="EFK96735.1"/>
    </source>
</evidence>